<dbReference type="InterPro" id="IPR001375">
    <property type="entry name" value="Peptidase_S9_cat"/>
</dbReference>
<keyword evidence="4" id="KW-1185">Reference proteome</keyword>
<gene>
    <name evidence="3" type="ORF">H206_03543</name>
</gene>
<evidence type="ECO:0000313" key="4">
    <source>
        <dbReference type="Proteomes" id="UP000287853"/>
    </source>
</evidence>
<proteinExistence type="predicted"/>
<comment type="caution">
    <text evidence="3">The sequence shown here is derived from an EMBL/GenBank/DDBJ whole genome shotgun (WGS) entry which is preliminary data.</text>
</comment>
<dbReference type="InterPro" id="IPR029058">
    <property type="entry name" value="AB_hydrolase_fold"/>
</dbReference>
<evidence type="ECO:0000259" key="2">
    <source>
        <dbReference type="Pfam" id="PF00326"/>
    </source>
</evidence>
<dbReference type="GO" id="GO:0004177">
    <property type="term" value="F:aminopeptidase activity"/>
    <property type="evidence" value="ECO:0007669"/>
    <property type="project" value="UniProtKB-KW"/>
</dbReference>
<protein>
    <submittedName>
        <fullName evidence="3">Dipeptidyl aminopeptidase/acylaminoacyl peptidase</fullName>
    </submittedName>
</protein>
<name>A0A444IS15_9BACT</name>
<sequence length="580" mass="65864">MLIDPVTGQIQVIGKPALYTTAQFSPDGKYLLIKRLIGPWSHEVARWRFASEIEIWDDKGTLVAPIASLPLADEVPVHGVPIGPRVVFWRPTAPHSIFWVEALDGGDPVAESPHRDRIMRLEAPFTSEPQEVFRAEHRIQFWRSAWGAEKGTLMLTQHERMRMRRYVWLLDVDNDTARLWFDLDEKDRYKDPGIPLFRPLPNGRWVLHQKGNSIYFRGKGATDQGDRPFLDLKDMDTGKVERLFRCSPDSYGQFIAFYNDEEHFILRSESAVNVPNYYLATLGEKIEAADSEASRLLTRVPITHFQDPMPELRGIKKQIVRYTRKDGIPLSFKLYLPPNYKEGTALPTVLHAYPREYSNANIAGQVRGSSQRFMRLHGYSSLFFLLNGYAVLYQTAMPMIGDPETVYDSFVPQLVADAEAAVAKAVEMGVADPDRIGIIGHSHGGLMVGNLLAHTDLFRAGIARSGSYNKTNQPFGFQSERRSLFEAREVYLNVSPLFFANQINEPILIIHGDDDSNPGTLTLQSEVFFEAIRGSGGTAKLVLLPFEDHGYRAKESVEHVLWEQLQWFEKYVKNAPLPME</sequence>
<dbReference type="SUPFAM" id="SSF82171">
    <property type="entry name" value="DPP6 N-terminal domain-like"/>
    <property type="match status" value="1"/>
</dbReference>
<dbReference type="AlphaFoldDB" id="A0A444IS15"/>
<dbReference type="Pfam" id="PF00326">
    <property type="entry name" value="Peptidase_S9"/>
    <property type="match status" value="1"/>
</dbReference>
<dbReference type="GO" id="GO:0006508">
    <property type="term" value="P:proteolysis"/>
    <property type="evidence" value="ECO:0007669"/>
    <property type="project" value="InterPro"/>
</dbReference>
<dbReference type="SUPFAM" id="SSF53474">
    <property type="entry name" value="alpha/beta-Hydrolases"/>
    <property type="match status" value="1"/>
</dbReference>
<accession>A0A444IS15</accession>
<dbReference type="Proteomes" id="UP000287853">
    <property type="component" value="Unassembled WGS sequence"/>
</dbReference>
<keyword evidence="3" id="KW-0645">Protease</keyword>
<keyword evidence="3" id="KW-0031">Aminopeptidase</keyword>
<evidence type="ECO:0000256" key="1">
    <source>
        <dbReference type="ARBA" id="ARBA00022801"/>
    </source>
</evidence>
<dbReference type="PANTHER" id="PTHR42776:SF28">
    <property type="entry name" value="GLUTAMYL ENDOPEPTIDASE, CHLOROPLASTIC-RELATED"/>
    <property type="match status" value="1"/>
</dbReference>
<dbReference type="PANTHER" id="PTHR42776">
    <property type="entry name" value="SERINE PEPTIDASE S9 FAMILY MEMBER"/>
    <property type="match status" value="1"/>
</dbReference>
<dbReference type="EMBL" id="MTKO01000119">
    <property type="protein sequence ID" value="RWX43515.1"/>
    <property type="molecule type" value="Genomic_DNA"/>
</dbReference>
<organism evidence="3 4">
    <name type="scientific">Candidatus Electrothrix aarhusensis</name>
    <dbReference type="NCBI Taxonomy" id="1859131"/>
    <lineage>
        <taxon>Bacteria</taxon>
        <taxon>Pseudomonadati</taxon>
        <taxon>Thermodesulfobacteriota</taxon>
        <taxon>Desulfobulbia</taxon>
        <taxon>Desulfobulbales</taxon>
        <taxon>Desulfobulbaceae</taxon>
        <taxon>Candidatus Electrothrix</taxon>
    </lineage>
</organism>
<dbReference type="GO" id="GO:0004252">
    <property type="term" value="F:serine-type endopeptidase activity"/>
    <property type="evidence" value="ECO:0007669"/>
    <property type="project" value="TreeGrafter"/>
</dbReference>
<keyword evidence="1" id="KW-0378">Hydrolase</keyword>
<dbReference type="Gene3D" id="3.40.50.1820">
    <property type="entry name" value="alpha/beta hydrolase"/>
    <property type="match status" value="1"/>
</dbReference>
<evidence type="ECO:0000313" key="3">
    <source>
        <dbReference type="EMBL" id="RWX43515.1"/>
    </source>
</evidence>
<reference evidence="3 4" key="1">
    <citation type="submission" date="2017-01" db="EMBL/GenBank/DDBJ databases">
        <title>The cable genome- insights into the physiology and evolution of filamentous bacteria capable of sulfide oxidation via long distance electron transfer.</title>
        <authorList>
            <person name="Schreiber L."/>
            <person name="Bjerg J.T."/>
            <person name="Boggild A."/>
            <person name="Van De Vossenberg J."/>
            <person name="Meysman F."/>
            <person name="Nielsen L.P."/>
            <person name="Schramm A."/>
            <person name="Kjeldsen K.U."/>
        </authorList>
    </citation>
    <scope>NUCLEOTIDE SEQUENCE [LARGE SCALE GENOMIC DNA]</scope>
    <source>
        <strain evidence="3">MCF</strain>
    </source>
</reference>
<feature type="domain" description="Peptidase S9 prolyl oligopeptidase catalytic" evidence="2">
    <location>
        <begin position="415"/>
        <end position="574"/>
    </location>
</feature>